<feature type="transmembrane region" description="Helical" evidence="6">
    <location>
        <begin position="39"/>
        <end position="62"/>
    </location>
</feature>
<dbReference type="Proteomes" id="UP000317093">
    <property type="component" value="Chromosome"/>
</dbReference>
<sequence>MEFLATLPPWQIGLLIFGIRIIDVSLGTLRTIFVVQGRLAISVVLGFFEVLVWIVALSQVIIGVSDSPLLVLAYAGGFAAGNAAGIGMERLLALGFVVVRIISEKAGPEIAETLRRSGFRATMVEGHDRVGPVMLIYSTCQRRRLSKLLAIVDQVEPNVFFSVEPVHQHNEPLTQTLPYPTGWAALFKKK</sequence>
<accession>A0A518B6W3</accession>
<evidence type="ECO:0000313" key="10">
    <source>
        <dbReference type="Proteomes" id="UP000317093"/>
    </source>
</evidence>
<evidence type="ECO:0000256" key="3">
    <source>
        <dbReference type="ARBA" id="ARBA00022692"/>
    </source>
</evidence>
<dbReference type="EMBL" id="CP036279">
    <property type="protein sequence ID" value="QDU62719.1"/>
    <property type="molecule type" value="Genomic_DNA"/>
</dbReference>
<dbReference type="AlphaFoldDB" id="A0A518B6W3"/>
<proteinExistence type="predicted"/>
<dbReference type="PANTHER" id="PTHR40060:SF1">
    <property type="entry name" value="UPF0316 PROTEIN YEBE"/>
    <property type="match status" value="1"/>
</dbReference>
<keyword evidence="3 6" id="KW-0812">Transmembrane</keyword>
<dbReference type="InterPro" id="IPR044035">
    <property type="entry name" value="DUF5698"/>
</dbReference>
<keyword evidence="10" id="KW-1185">Reference proteome</keyword>
<keyword evidence="2" id="KW-1003">Cell membrane</keyword>
<dbReference type="GO" id="GO:0005886">
    <property type="term" value="C:plasma membrane"/>
    <property type="evidence" value="ECO:0007669"/>
    <property type="project" value="UniProtKB-SubCell"/>
</dbReference>
<feature type="transmembrane region" description="Helical" evidence="6">
    <location>
        <begin position="68"/>
        <end position="86"/>
    </location>
</feature>
<dbReference type="InterPro" id="IPR019264">
    <property type="entry name" value="DUF2179"/>
</dbReference>
<dbReference type="PANTHER" id="PTHR40060">
    <property type="entry name" value="UPF0316 PROTEIN YEBE"/>
    <property type="match status" value="1"/>
</dbReference>
<evidence type="ECO:0000256" key="6">
    <source>
        <dbReference type="SAM" id="Phobius"/>
    </source>
</evidence>
<name>A0A518B6W3_9BACT</name>
<dbReference type="CDD" id="cd16381">
    <property type="entry name" value="YitT_C_like_1"/>
    <property type="match status" value="1"/>
</dbReference>
<feature type="domain" description="DUF2179" evidence="7">
    <location>
        <begin position="121"/>
        <end position="168"/>
    </location>
</feature>
<organism evidence="9 10">
    <name type="scientific">Kolteria novifilia</name>
    <dbReference type="NCBI Taxonomy" id="2527975"/>
    <lineage>
        <taxon>Bacteria</taxon>
        <taxon>Pseudomonadati</taxon>
        <taxon>Planctomycetota</taxon>
        <taxon>Planctomycetia</taxon>
        <taxon>Kolteriales</taxon>
        <taxon>Kolteriaceae</taxon>
        <taxon>Kolteria</taxon>
    </lineage>
</organism>
<evidence type="ECO:0000256" key="2">
    <source>
        <dbReference type="ARBA" id="ARBA00022475"/>
    </source>
</evidence>
<evidence type="ECO:0000256" key="5">
    <source>
        <dbReference type="ARBA" id="ARBA00023136"/>
    </source>
</evidence>
<feature type="domain" description="DUF5698" evidence="8">
    <location>
        <begin position="28"/>
        <end position="86"/>
    </location>
</feature>
<gene>
    <name evidence="9" type="ORF">Pan216_35880</name>
</gene>
<dbReference type="InterPro" id="IPR022930">
    <property type="entry name" value="UPF0316"/>
</dbReference>
<comment type="subcellular location">
    <subcellularLocation>
        <location evidence="1">Cell membrane</location>
        <topology evidence="1">Multi-pass membrane protein</topology>
    </subcellularLocation>
</comment>
<keyword evidence="5 6" id="KW-0472">Membrane</keyword>
<dbReference type="Pfam" id="PF18955">
    <property type="entry name" value="DUF5698"/>
    <property type="match status" value="1"/>
</dbReference>
<dbReference type="KEGG" id="knv:Pan216_35880"/>
<evidence type="ECO:0000256" key="4">
    <source>
        <dbReference type="ARBA" id="ARBA00022989"/>
    </source>
</evidence>
<protein>
    <submittedName>
        <fullName evidence="9">Uncharacterized protein</fullName>
    </submittedName>
</protein>
<dbReference type="Pfam" id="PF10035">
    <property type="entry name" value="DUF2179"/>
    <property type="match status" value="1"/>
</dbReference>
<evidence type="ECO:0000256" key="1">
    <source>
        <dbReference type="ARBA" id="ARBA00004651"/>
    </source>
</evidence>
<keyword evidence="4 6" id="KW-1133">Transmembrane helix</keyword>
<evidence type="ECO:0000313" key="9">
    <source>
        <dbReference type="EMBL" id="QDU62719.1"/>
    </source>
</evidence>
<evidence type="ECO:0000259" key="7">
    <source>
        <dbReference type="Pfam" id="PF10035"/>
    </source>
</evidence>
<feature type="transmembrane region" description="Helical" evidence="6">
    <location>
        <begin position="12"/>
        <end position="32"/>
    </location>
</feature>
<dbReference type="NCBIfam" id="NF003191">
    <property type="entry name" value="PRK04164.1-2"/>
    <property type="match status" value="1"/>
</dbReference>
<reference evidence="9 10" key="1">
    <citation type="submission" date="2019-02" db="EMBL/GenBank/DDBJ databases">
        <title>Deep-cultivation of Planctomycetes and their phenomic and genomic characterization uncovers novel biology.</title>
        <authorList>
            <person name="Wiegand S."/>
            <person name="Jogler M."/>
            <person name="Boedeker C."/>
            <person name="Pinto D."/>
            <person name="Vollmers J."/>
            <person name="Rivas-Marin E."/>
            <person name="Kohn T."/>
            <person name="Peeters S.H."/>
            <person name="Heuer A."/>
            <person name="Rast P."/>
            <person name="Oberbeckmann S."/>
            <person name="Bunk B."/>
            <person name="Jeske O."/>
            <person name="Meyerdierks A."/>
            <person name="Storesund J.E."/>
            <person name="Kallscheuer N."/>
            <person name="Luecker S."/>
            <person name="Lage O.M."/>
            <person name="Pohl T."/>
            <person name="Merkel B.J."/>
            <person name="Hornburger P."/>
            <person name="Mueller R.-W."/>
            <person name="Bruemmer F."/>
            <person name="Labrenz M."/>
            <person name="Spormann A.M."/>
            <person name="Op den Camp H."/>
            <person name="Overmann J."/>
            <person name="Amann R."/>
            <person name="Jetten M.S.M."/>
            <person name="Mascher T."/>
            <person name="Medema M.H."/>
            <person name="Devos D.P."/>
            <person name="Kaster A.-K."/>
            <person name="Ovreas L."/>
            <person name="Rohde M."/>
            <person name="Galperin M.Y."/>
            <person name="Jogler C."/>
        </authorList>
    </citation>
    <scope>NUCLEOTIDE SEQUENCE [LARGE SCALE GENOMIC DNA]</scope>
    <source>
        <strain evidence="9 10">Pan216</strain>
    </source>
</reference>
<evidence type="ECO:0000259" key="8">
    <source>
        <dbReference type="Pfam" id="PF18955"/>
    </source>
</evidence>